<protein>
    <submittedName>
        <fullName evidence="1">Uncharacterized protein</fullName>
    </submittedName>
</protein>
<keyword evidence="2" id="KW-1185">Reference proteome</keyword>
<accession>A0A6L9MTU6</accession>
<organism evidence="1 2">
    <name type="scientific">Alteromonas hispanica</name>
    <dbReference type="NCBI Taxonomy" id="315421"/>
    <lineage>
        <taxon>Bacteria</taxon>
        <taxon>Pseudomonadati</taxon>
        <taxon>Pseudomonadota</taxon>
        <taxon>Gammaproteobacteria</taxon>
        <taxon>Alteromonadales</taxon>
        <taxon>Alteromonadaceae</taxon>
        <taxon>Alteromonas/Salinimonas group</taxon>
        <taxon>Alteromonas</taxon>
    </lineage>
</organism>
<dbReference type="RefSeq" id="WP_156844070.1">
    <property type="nucleotide sequence ID" value="NZ_JAAAWP010000004.1"/>
</dbReference>
<evidence type="ECO:0000313" key="2">
    <source>
        <dbReference type="Proteomes" id="UP000478837"/>
    </source>
</evidence>
<evidence type="ECO:0000313" key="1">
    <source>
        <dbReference type="EMBL" id="NDW21682.1"/>
    </source>
</evidence>
<gene>
    <name evidence="1" type="ORF">GTW09_09145</name>
</gene>
<name>A0A6L9MTU6_9ALTE</name>
<reference evidence="1 2" key="1">
    <citation type="submission" date="2020-01" db="EMBL/GenBank/DDBJ databases">
        <title>Genomes of bacteria type strains.</title>
        <authorList>
            <person name="Chen J."/>
            <person name="Zhu S."/>
            <person name="Yang J."/>
        </authorList>
    </citation>
    <scope>NUCLEOTIDE SEQUENCE [LARGE SCALE GENOMIC DNA]</scope>
    <source>
        <strain evidence="1 2">LMG 22958</strain>
    </source>
</reference>
<sequence length="46" mass="4950">MTDLTINEINAVSGGSVLRGLGTLGIIATVAEGMYEFYQGYTDHRN</sequence>
<dbReference type="Proteomes" id="UP000478837">
    <property type="component" value="Unassembled WGS sequence"/>
</dbReference>
<dbReference type="AlphaFoldDB" id="A0A6L9MTU6"/>
<dbReference type="EMBL" id="JAAAWP010000004">
    <property type="protein sequence ID" value="NDW21682.1"/>
    <property type="molecule type" value="Genomic_DNA"/>
</dbReference>
<comment type="caution">
    <text evidence="1">The sequence shown here is derived from an EMBL/GenBank/DDBJ whole genome shotgun (WGS) entry which is preliminary data.</text>
</comment>
<proteinExistence type="predicted"/>